<gene>
    <name evidence="2" type="ORF">ADUPG1_008487</name>
</gene>
<name>A0ABQ5KS56_9EUKA</name>
<evidence type="ECO:0000256" key="1">
    <source>
        <dbReference type="SAM" id="MobiDB-lite"/>
    </source>
</evidence>
<comment type="caution">
    <text evidence="2">The sequence shown here is derived from an EMBL/GenBank/DDBJ whole genome shotgun (WGS) entry which is preliminary data.</text>
</comment>
<evidence type="ECO:0000313" key="3">
    <source>
        <dbReference type="Proteomes" id="UP001057375"/>
    </source>
</evidence>
<feature type="region of interest" description="Disordered" evidence="1">
    <location>
        <begin position="22"/>
        <end position="94"/>
    </location>
</feature>
<feature type="compositionally biased region" description="Polar residues" evidence="1">
    <location>
        <begin position="22"/>
        <end position="35"/>
    </location>
</feature>
<feature type="compositionally biased region" description="Polar residues" evidence="1">
    <location>
        <begin position="222"/>
        <end position="233"/>
    </location>
</feature>
<feature type="compositionally biased region" description="Basic residues" evidence="1">
    <location>
        <begin position="60"/>
        <end position="94"/>
    </location>
</feature>
<keyword evidence="3" id="KW-1185">Reference proteome</keyword>
<evidence type="ECO:0000313" key="2">
    <source>
        <dbReference type="EMBL" id="GKT35303.1"/>
    </source>
</evidence>
<sequence length="452" mass="51079">MASYLSSEITYFQHASRSENTITLSKNPSKSNVLSSIHPEPNPELATSSSVLKFSEKIHSKPLKPSKSKRSMRKGNKTTRRIKKKRTKRNSRRHSCWTTAEVNMATFLHFRLTNKWKLYEKYYDDIVRRPTQIKCKIFNLKTKKQFEAVTQKSIELVRESGLNPTDCDISEALHSLAMIESPLGRIPEMHLLSDHDDEECDMEQTLDHEEGMCETPLPRPSYSASDRSQSSNPILFPKIESSSIFRSRGDISPVQEKSIIREKKRVSHFSPSIQHSDRDQCPPLLSFPQKRAACEPYLHSSSHHGHPPAPYPRSSRYDMAPCFPSYSPHIYTHYDGVGQGSDLFGPSQPSYYDNLHPLQGTMHHPSTFHSHHSHLDVPFPSSSSSSRSISSFSTSSYPSLSLDFSCDGLLDSSNPRLSLERIYPVEPSGFFISPNSSSISPESVFCSDLVPG</sequence>
<feature type="non-terminal residue" evidence="2">
    <location>
        <position position="452"/>
    </location>
</feature>
<protein>
    <submittedName>
        <fullName evidence="2">Uncharacterized protein</fullName>
    </submittedName>
</protein>
<reference evidence="2" key="1">
    <citation type="submission" date="2022-03" db="EMBL/GenBank/DDBJ databases">
        <title>Draft genome sequence of Aduncisulcus paluster, a free-living microaerophilic Fornicata.</title>
        <authorList>
            <person name="Yuyama I."/>
            <person name="Kume K."/>
            <person name="Tamura T."/>
            <person name="Inagaki Y."/>
            <person name="Hashimoto T."/>
        </authorList>
    </citation>
    <scope>NUCLEOTIDE SEQUENCE</scope>
    <source>
        <strain evidence="2">NY0171</strain>
    </source>
</reference>
<feature type="region of interest" description="Disordered" evidence="1">
    <location>
        <begin position="213"/>
        <end position="234"/>
    </location>
</feature>
<dbReference type="Proteomes" id="UP001057375">
    <property type="component" value="Unassembled WGS sequence"/>
</dbReference>
<proteinExistence type="predicted"/>
<dbReference type="EMBL" id="BQXS01010963">
    <property type="protein sequence ID" value="GKT35303.1"/>
    <property type="molecule type" value="Genomic_DNA"/>
</dbReference>
<accession>A0ABQ5KS56</accession>
<organism evidence="2 3">
    <name type="scientific">Aduncisulcus paluster</name>
    <dbReference type="NCBI Taxonomy" id="2918883"/>
    <lineage>
        <taxon>Eukaryota</taxon>
        <taxon>Metamonada</taxon>
        <taxon>Carpediemonas-like organisms</taxon>
        <taxon>Aduncisulcus</taxon>
    </lineage>
</organism>